<feature type="transmembrane region" description="Helical" evidence="9">
    <location>
        <begin position="279"/>
        <end position="308"/>
    </location>
</feature>
<feature type="transmembrane region" description="Helical" evidence="9">
    <location>
        <begin position="12"/>
        <end position="36"/>
    </location>
</feature>
<evidence type="ECO:0000256" key="2">
    <source>
        <dbReference type="ARBA" id="ARBA00022448"/>
    </source>
</evidence>
<evidence type="ECO:0000256" key="3">
    <source>
        <dbReference type="ARBA" id="ARBA00022475"/>
    </source>
</evidence>
<evidence type="ECO:0000256" key="1">
    <source>
        <dbReference type="ARBA" id="ARBA00004429"/>
    </source>
</evidence>
<feature type="transmembrane region" description="Helical" evidence="9">
    <location>
        <begin position="156"/>
        <end position="174"/>
    </location>
</feature>
<feature type="transmembrane region" description="Helical" evidence="9">
    <location>
        <begin position="452"/>
        <end position="476"/>
    </location>
</feature>
<keyword evidence="7 9" id="KW-0472">Membrane</keyword>
<keyword evidence="4 8" id="KW-0997">Cell inner membrane</keyword>
<feature type="transmembrane region" description="Helical" evidence="9">
    <location>
        <begin position="580"/>
        <end position="602"/>
    </location>
</feature>
<keyword evidence="6 9" id="KW-1133">Transmembrane helix</keyword>
<feature type="transmembrane region" description="Helical" evidence="9">
    <location>
        <begin position="517"/>
        <end position="535"/>
    </location>
</feature>
<evidence type="ECO:0000256" key="4">
    <source>
        <dbReference type="ARBA" id="ARBA00022519"/>
    </source>
</evidence>
<dbReference type="EMBL" id="JBBKZS010000010">
    <property type="protein sequence ID" value="MEJ8857428.1"/>
    <property type="molecule type" value="Genomic_DNA"/>
</dbReference>
<feature type="transmembrane region" description="Helical" evidence="9">
    <location>
        <begin position="127"/>
        <end position="149"/>
    </location>
</feature>
<feature type="transmembrane region" description="Helical" evidence="9">
    <location>
        <begin position="86"/>
        <end position="107"/>
    </location>
</feature>
<reference evidence="12 13" key="1">
    <citation type="submission" date="2024-03" db="EMBL/GenBank/DDBJ databases">
        <title>Novel species of the genus Variovorax.</title>
        <authorList>
            <person name="Liu Q."/>
            <person name="Xin Y.-H."/>
        </authorList>
    </citation>
    <scope>NUCLEOTIDE SEQUENCE [LARGE SCALE GENOMIC DNA]</scope>
    <source>
        <strain evidence="12 13">KACC 18901</strain>
    </source>
</reference>
<feature type="transmembrane region" description="Helical" evidence="9">
    <location>
        <begin position="238"/>
        <end position="259"/>
    </location>
</feature>
<dbReference type="PANTHER" id="PTHR33362:SF2">
    <property type="entry name" value="TRAP TRANSPORTER LARGE PERMEASE PROTEIN"/>
    <property type="match status" value="1"/>
</dbReference>
<evidence type="ECO:0000256" key="9">
    <source>
        <dbReference type="SAM" id="Phobius"/>
    </source>
</evidence>
<feature type="transmembrane region" description="Helical" evidence="9">
    <location>
        <begin position="541"/>
        <end position="568"/>
    </location>
</feature>
<feature type="transmembrane region" description="Helical" evidence="9">
    <location>
        <begin position="396"/>
        <end position="414"/>
    </location>
</feature>
<dbReference type="RefSeq" id="WP_340337507.1">
    <property type="nucleotide sequence ID" value="NZ_JBBKZS010000010.1"/>
</dbReference>
<feature type="transmembrane region" description="Helical" evidence="9">
    <location>
        <begin position="320"/>
        <end position="343"/>
    </location>
</feature>
<dbReference type="InterPro" id="IPR004681">
    <property type="entry name" value="TRAP_DctM"/>
</dbReference>
<comment type="subcellular location">
    <subcellularLocation>
        <location evidence="1 8">Cell inner membrane</location>
        <topology evidence="1 8">Multi-pass membrane protein</topology>
    </subcellularLocation>
</comment>
<dbReference type="InterPro" id="IPR055348">
    <property type="entry name" value="DctQ"/>
</dbReference>
<feature type="domain" description="Tripartite ATP-independent periplasmic transporters DctQ component" evidence="10">
    <location>
        <begin position="25"/>
        <end position="151"/>
    </location>
</feature>
<accession>A0ABU8XCA5</accession>
<feature type="transmembrane region" description="Helical" evidence="9">
    <location>
        <begin position="488"/>
        <end position="510"/>
    </location>
</feature>
<proteinExistence type="predicted"/>
<comment type="caution">
    <text evidence="12">The sequence shown here is derived from an EMBL/GenBank/DDBJ whole genome shotgun (WGS) entry which is preliminary data.</text>
</comment>
<comment type="function">
    <text evidence="8">Part of the tripartite ATP-independent periplasmic (TRAP) transport system.</text>
</comment>
<keyword evidence="13" id="KW-1185">Reference proteome</keyword>
<dbReference type="PANTHER" id="PTHR33362">
    <property type="entry name" value="SIALIC ACID TRAP TRANSPORTER PERMEASE PROTEIN SIAT-RELATED"/>
    <property type="match status" value="1"/>
</dbReference>
<dbReference type="Pfam" id="PF04290">
    <property type="entry name" value="DctQ"/>
    <property type="match status" value="1"/>
</dbReference>
<keyword evidence="2 8" id="KW-0813">Transport</keyword>
<keyword evidence="5 9" id="KW-0812">Transmembrane</keyword>
<gene>
    <name evidence="12" type="ORF">WKW79_22840</name>
</gene>
<sequence length="607" mass="63577">MAARVDAALGTAVESIAAVLVLAEICVLFAGVTARYVFHAPLVWSDELASILFLWLSMLGAVVALRRGEHMRMTALADKLSPSRRAMLDAFAIAASIAFLALVAWPAADYAHEESFIVTPALEISNAWRAAALPIGIVLMIVVASLRLVRVCSWPQVAAALGGVAVLVGGFWLAGPLLAPLGKLNLVIFFVGVVAVTVFAAVPIAFSFALATFGYLALTTRTPMLVMVGRLDEGMSHLILLAVPLFIFLGALIEMTGMARAMIQFLASLLGRVRGGLSYVLIGAMYLVSGISGSKVADMAAIAPVLFPEMKKRGAKPGDLVALLSATGAQTETIPPSIVLITIGSVTGISIAALFTGGLMPAVVLGVCLCAVVWWRYRHEDLSGVQRHSMGQIGKLLAVALPAVLLPFVIRAAVVEGVATATEVSTIGIAYSTVVGLVIYRQFDWKRLRPMLIETASLSGAIIFIVGCATAMAWGLTQSGFSQDLAKWMAAIPGGSLGFLAISIVAFIVLGSVLEGIPAIVLFGPLLFPIAKAAGVHEVHYAMVVIFAMGIGLFAPPFGVGYYGACAVSKVDPIEGIRHIGGYIVALLVGLVLVAAIPWFSIGFLKT</sequence>
<organism evidence="12 13">
    <name type="scientific">Variovorax robiniae</name>
    <dbReference type="NCBI Taxonomy" id="1836199"/>
    <lineage>
        <taxon>Bacteria</taxon>
        <taxon>Pseudomonadati</taxon>
        <taxon>Pseudomonadota</taxon>
        <taxon>Betaproteobacteria</taxon>
        <taxon>Burkholderiales</taxon>
        <taxon>Comamonadaceae</taxon>
        <taxon>Variovorax</taxon>
    </lineage>
</organism>
<evidence type="ECO:0000259" key="10">
    <source>
        <dbReference type="Pfam" id="PF04290"/>
    </source>
</evidence>
<dbReference type="Pfam" id="PF06808">
    <property type="entry name" value="DctM"/>
    <property type="match status" value="1"/>
</dbReference>
<keyword evidence="3" id="KW-1003">Cell membrane</keyword>
<evidence type="ECO:0000256" key="5">
    <source>
        <dbReference type="ARBA" id="ARBA00022692"/>
    </source>
</evidence>
<evidence type="ECO:0000313" key="12">
    <source>
        <dbReference type="EMBL" id="MEJ8857428.1"/>
    </source>
</evidence>
<feature type="transmembrane region" description="Helical" evidence="9">
    <location>
        <begin position="48"/>
        <end position="65"/>
    </location>
</feature>
<dbReference type="NCBIfam" id="TIGR00786">
    <property type="entry name" value="dctM"/>
    <property type="match status" value="1"/>
</dbReference>
<evidence type="ECO:0000259" key="11">
    <source>
        <dbReference type="Pfam" id="PF06808"/>
    </source>
</evidence>
<name>A0ABU8XCA5_9BURK</name>
<protein>
    <submittedName>
        <fullName evidence="12">TRAP transporter large permease subunit</fullName>
    </submittedName>
</protein>
<evidence type="ECO:0000256" key="7">
    <source>
        <dbReference type="ARBA" id="ARBA00023136"/>
    </source>
</evidence>
<feature type="transmembrane region" description="Helical" evidence="9">
    <location>
        <begin position="420"/>
        <end position="440"/>
    </location>
</feature>
<evidence type="ECO:0000256" key="6">
    <source>
        <dbReference type="ARBA" id="ARBA00022989"/>
    </source>
</evidence>
<dbReference type="Proteomes" id="UP001367030">
    <property type="component" value="Unassembled WGS sequence"/>
</dbReference>
<evidence type="ECO:0000256" key="8">
    <source>
        <dbReference type="RuleBase" id="RU369079"/>
    </source>
</evidence>
<feature type="transmembrane region" description="Helical" evidence="9">
    <location>
        <begin position="349"/>
        <end position="375"/>
    </location>
</feature>
<feature type="domain" description="TRAP C4-dicarboxylate transport system permease DctM subunit" evidence="11">
    <location>
        <begin position="192"/>
        <end position="600"/>
    </location>
</feature>
<feature type="transmembrane region" description="Helical" evidence="9">
    <location>
        <begin position="186"/>
        <end position="218"/>
    </location>
</feature>
<dbReference type="InterPro" id="IPR010656">
    <property type="entry name" value="DctM"/>
</dbReference>
<evidence type="ECO:0000313" key="13">
    <source>
        <dbReference type="Proteomes" id="UP001367030"/>
    </source>
</evidence>